<dbReference type="PANTHER" id="PTHR33121">
    <property type="entry name" value="CYCLIC DI-GMP PHOSPHODIESTERASE PDEF"/>
    <property type="match status" value="1"/>
</dbReference>
<dbReference type="Gene3D" id="3.20.20.450">
    <property type="entry name" value="EAL domain"/>
    <property type="match status" value="1"/>
</dbReference>
<protein>
    <submittedName>
        <fullName evidence="3">EAL domain-containing protein</fullName>
    </submittedName>
</protein>
<dbReference type="InterPro" id="IPR000160">
    <property type="entry name" value="GGDEF_dom"/>
</dbReference>
<dbReference type="Gene3D" id="3.30.70.270">
    <property type="match status" value="1"/>
</dbReference>
<evidence type="ECO:0000313" key="3">
    <source>
        <dbReference type="EMBL" id="MYM42109.1"/>
    </source>
</evidence>
<gene>
    <name evidence="3" type="ORF">GTP27_22670</name>
</gene>
<dbReference type="Pfam" id="PF00990">
    <property type="entry name" value="GGDEF"/>
    <property type="match status" value="1"/>
</dbReference>
<evidence type="ECO:0000313" key="4">
    <source>
        <dbReference type="Proteomes" id="UP000478090"/>
    </source>
</evidence>
<dbReference type="NCBIfam" id="TIGR00254">
    <property type="entry name" value="GGDEF"/>
    <property type="match status" value="1"/>
</dbReference>
<dbReference type="PROSITE" id="PS50887">
    <property type="entry name" value="GGDEF"/>
    <property type="match status" value="1"/>
</dbReference>
<dbReference type="InterPro" id="IPR043128">
    <property type="entry name" value="Rev_trsase/Diguanyl_cyclase"/>
</dbReference>
<dbReference type="SUPFAM" id="SSF141868">
    <property type="entry name" value="EAL domain-like"/>
    <property type="match status" value="1"/>
</dbReference>
<dbReference type="SMART" id="SM00267">
    <property type="entry name" value="GGDEF"/>
    <property type="match status" value="1"/>
</dbReference>
<feature type="domain" description="EAL" evidence="1">
    <location>
        <begin position="312"/>
        <end position="566"/>
    </location>
</feature>
<comment type="caution">
    <text evidence="3">The sequence shown here is derived from an EMBL/GenBank/DDBJ whole genome shotgun (WGS) entry which is preliminary data.</text>
</comment>
<dbReference type="EMBL" id="WWCM01000034">
    <property type="protein sequence ID" value="MYM42109.1"/>
    <property type="molecule type" value="Genomic_DNA"/>
</dbReference>
<dbReference type="InterPro" id="IPR029787">
    <property type="entry name" value="Nucleotide_cyclase"/>
</dbReference>
<evidence type="ECO:0000259" key="1">
    <source>
        <dbReference type="PROSITE" id="PS50883"/>
    </source>
</evidence>
<dbReference type="CDD" id="cd01949">
    <property type="entry name" value="GGDEF"/>
    <property type="match status" value="1"/>
</dbReference>
<dbReference type="PANTHER" id="PTHR33121:SF71">
    <property type="entry name" value="OXYGEN SENSOR PROTEIN DOSP"/>
    <property type="match status" value="1"/>
</dbReference>
<dbReference type="Proteomes" id="UP000478090">
    <property type="component" value="Unassembled WGS sequence"/>
</dbReference>
<dbReference type="CDD" id="cd01948">
    <property type="entry name" value="EAL"/>
    <property type="match status" value="1"/>
</dbReference>
<accession>A0ABW9VR82</accession>
<evidence type="ECO:0000259" key="2">
    <source>
        <dbReference type="PROSITE" id="PS50887"/>
    </source>
</evidence>
<reference evidence="3 4" key="1">
    <citation type="submission" date="2019-12" db="EMBL/GenBank/DDBJ databases">
        <title>Novel species isolated from a subtropical stream in China.</title>
        <authorList>
            <person name="Lu H."/>
        </authorList>
    </citation>
    <scope>NUCLEOTIDE SEQUENCE [LARGE SCALE GENOMIC DNA]</scope>
    <source>
        <strain evidence="3 4">CY13W</strain>
    </source>
</reference>
<keyword evidence="4" id="KW-1185">Reference proteome</keyword>
<dbReference type="InterPro" id="IPR050706">
    <property type="entry name" value="Cyclic-di-GMP_PDE-like"/>
</dbReference>
<feature type="domain" description="GGDEF" evidence="2">
    <location>
        <begin position="172"/>
        <end position="304"/>
    </location>
</feature>
<dbReference type="InterPro" id="IPR035919">
    <property type="entry name" value="EAL_sf"/>
</dbReference>
<name>A0ABW9VR82_9BURK</name>
<organism evidence="3 4">
    <name type="scientific">Duganella qianjiadongensis</name>
    <dbReference type="NCBI Taxonomy" id="2692176"/>
    <lineage>
        <taxon>Bacteria</taxon>
        <taxon>Pseudomonadati</taxon>
        <taxon>Pseudomonadota</taxon>
        <taxon>Betaproteobacteria</taxon>
        <taxon>Burkholderiales</taxon>
        <taxon>Oxalobacteraceae</taxon>
        <taxon>Telluria group</taxon>
        <taxon>Duganella</taxon>
    </lineage>
</organism>
<dbReference type="Pfam" id="PF00563">
    <property type="entry name" value="EAL"/>
    <property type="match status" value="1"/>
</dbReference>
<dbReference type="InterPro" id="IPR001633">
    <property type="entry name" value="EAL_dom"/>
</dbReference>
<dbReference type="RefSeq" id="WP_161041360.1">
    <property type="nucleotide sequence ID" value="NZ_WWCM01000034.1"/>
</dbReference>
<sequence>MSIPAIVHYQLTATTRARLVRDFGASYTMLQAENLQQIVDFAGTGRVALFLLGLEGGMPAVRAATTLVMHWQLPPAALFILAAQAQVRQEIALFRLGVADYVAAGQAWPAISARIAARLKTRSCALRCRAQDMALQPHQLNYLHHYDLLTGLPNAAQFIDQLARLMQAAAGRQVAVLVACLAHFRDINQVWGRASGDQVLQLVAQRLRRGFGASVALARVSGHSYAIAMECSQPQQLIRLRATLSTLLEQPIELERMRLQPASLIGCAMGSASVTPAETLLRNAEAALQHVQCSGEQFALHTPALHAGVVARLAMENLLRSALTLQQLLFYFQPQIDLLSGHIVGAEALLRWQHPERGLIGPAEFIPLAEQTRLILPIGQWVIDAVCAQQAQWKALGLPIVPVALNLSALQFRSGALLADIEQALARHGLAPSSIELELTETMVMQDPVAAATTMQALRAAGLSLALDDFGTGYSSLAYLKRFPFSSVKMDRAFVTDIATGRVDAAIARAIIGMGHSLRLTVIAEGVETREQLQLLRDSGCDQVQGYYYSQPVPATVFARMLEHGLKAPT</sequence>
<proteinExistence type="predicted"/>
<dbReference type="PROSITE" id="PS50883">
    <property type="entry name" value="EAL"/>
    <property type="match status" value="1"/>
</dbReference>
<dbReference type="SUPFAM" id="SSF55073">
    <property type="entry name" value="Nucleotide cyclase"/>
    <property type="match status" value="1"/>
</dbReference>
<dbReference type="SMART" id="SM00052">
    <property type="entry name" value="EAL"/>
    <property type="match status" value="1"/>
</dbReference>